<dbReference type="EMBL" id="SFBL01000213">
    <property type="protein sequence ID" value="TRU20792.1"/>
    <property type="molecule type" value="Genomic_DNA"/>
</dbReference>
<proteinExistence type="predicted"/>
<dbReference type="InterPro" id="IPR014964">
    <property type="entry name" value="DUF1830"/>
</dbReference>
<evidence type="ECO:0000313" key="2">
    <source>
        <dbReference type="Proteomes" id="UP000319313"/>
    </source>
</evidence>
<name>A0A552DEY5_MICAE</name>
<organism evidence="1 2">
    <name type="scientific">Microcystis aeruginosa Ma_SC_T_19800800_S464</name>
    <dbReference type="NCBI Taxonomy" id="2486257"/>
    <lineage>
        <taxon>Bacteria</taxon>
        <taxon>Bacillati</taxon>
        <taxon>Cyanobacteriota</taxon>
        <taxon>Cyanophyceae</taxon>
        <taxon>Oscillatoriophycideae</taxon>
        <taxon>Chroococcales</taxon>
        <taxon>Microcystaceae</taxon>
        <taxon>Microcystis</taxon>
    </lineage>
</organism>
<reference evidence="1 2" key="1">
    <citation type="submission" date="2019-01" db="EMBL/GenBank/DDBJ databases">
        <title>Coherence of Microcystis species and biogeography revealed through population genomics.</title>
        <authorList>
            <person name="Perez-Carrascal O.M."/>
            <person name="Terrat Y."/>
            <person name="Giani A."/>
            <person name="Fortin N."/>
            <person name="Tromas N."/>
            <person name="Shapiro B.J."/>
        </authorList>
    </citation>
    <scope>NUCLEOTIDE SEQUENCE [LARGE SCALE GENOMIC DNA]</scope>
    <source>
        <strain evidence="1">Ma_SC_T_19800800_S464</strain>
    </source>
</reference>
<protein>
    <submittedName>
        <fullName evidence="1">DUF1830 domain-containing protein</fullName>
    </submittedName>
</protein>
<accession>A0A552DEY5</accession>
<sequence length="88" mass="10423">MYRFVEELTMIRFFPLAVSSKVQCTYHNESDRFQIIRVIEEGQWLERTLAAGQRLKFEAYRNSYVDIYIADMAMMVLSDRLSCEGLID</sequence>
<dbReference type="Proteomes" id="UP000319313">
    <property type="component" value="Unassembled WGS sequence"/>
</dbReference>
<dbReference type="AlphaFoldDB" id="A0A552DEY5"/>
<comment type="caution">
    <text evidence="1">The sequence shown here is derived from an EMBL/GenBank/DDBJ whole genome shotgun (WGS) entry which is preliminary data.</text>
</comment>
<dbReference type="Pfam" id="PF08865">
    <property type="entry name" value="DUF1830"/>
    <property type="match status" value="1"/>
</dbReference>
<gene>
    <name evidence="1" type="ORF">EWV81_21465</name>
</gene>
<evidence type="ECO:0000313" key="1">
    <source>
        <dbReference type="EMBL" id="TRU20792.1"/>
    </source>
</evidence>